<dbReference type="EMBL" id="JANUGW010000009">
    <property type="protein sequence ID" value="MCS0582819.1"/>
    <property type="molecule type" value="Genomic_DNA"/>
</dbReference>
<proteinExistence type="predicted"/>
<organism evidence="2 3">
    <name type="scientific">Massilia pinisoli</name>
    <dbReference type="NCBI Taxonomy" id="1772194"/>
    <lineage>
        <taxon>Bacteria</taxon>
        <taxon>Pseudomonadati</taxon>
        <taxon>Pseudomonadota</taxon>
        <taxon>Betaproteobacteria</taxon>
        <taxon>Burkholderiales</taxon>
        <taxon>Oxalobacteraceae</taxon>
        <taxon>Telluria group</taxon>
        <taxon>Massilia</taxon>
    </lineage>
</organism>
<protein>
    <submittedName>
        <fullName evidence="2">Uncharacterized protein</fullName>
    </submittedName>
</protein>
<accession>A0ABT1ZSG2</accession>
<feature type="region of interest" description="Disordered" evidence="1">
    <location>
        <begin position="1"/>
        <end position="35"/>
    </location>
</feature>
<name>A0ABT1ZSG2_9BURK</name>
<feature type="compositionally biased region" description="Basic and acidic residues" evidence="1">
    <location>
        <begin position="10"/>
        <end position="35"/>
    </location>
</feature>
<dbReference type="Proteomes" id="UP001204151">
    <property type="component" value="Unassembled WGS sequence"/>
</dbReference>
<sequence length="61" mass="7277">MKTTTPDVSLNERLEREVERERRERVLHDEQRSGLARDDEFRLKDAREHMGSVNIRRSGGR</sequence>
<comment type="caution">
    <text evidence="2">The sequence shown here is derived from an EMBL/GenBank/DDBJ whole genome shotgun (WGS) entry which is preliminary data.</text>
</comment>
<reference evidence="2 3" key="1">
    <citation type="submission" date="2022-08" db="EMBL/GenBank/DDBJ databases">
        <title>Reclassification of Massilia species as members of the genera Telluria, Duganella, Pseudoduganella, Mokoshia gen. nov. and Zemynaea gen. nov. using orthogonal and non-orthogonal genome-based approaches.</title>
        <authorList>
            <person name="Bowman J.P."/>
        </authorList>
    </citation>
    <scope>NUCLEOTIDE SEQUENCE [LARGE SCALE GENOMIC DNA]</scope>
    <source>
        <strain evidence="2 3">JCM 31316</strain>
    </source>
</reference>
<gene>
    <name evidence="2" type="ORF">NX784_14595</name>
</gene>
<evidence type="ECO:0000256" key="1">
    <source>
        <dbReference type="SAM" id="MobiDB-lite"/>
    </source>
</evidence>
<keyword evidence="3" id="KW-1185">Reference proteome</keyword>
<evidence type="ECO:0000313" key="3">
    <source>
        <dbReference type="Proteomes" id="UP001204151"/>
    </source>
</evidence>
<evidence type="ECO:0000313" key="2">
    <source>
        <dbReference type="EMBL" id="MCS0582819.1"/>
    </source>
</evidence>
<dbReference type="RefSeq" id="WP_258817411.1">
    <property type="nucleotide sequence ID" value="NZ_JANUGW010000009.1"/>
</dbReference>